<dbReference type="PANTHER" id="PTHR42978:SF6">
    <property type="entry name" value="QUORUM-QUENCHING LACTONASE YTNP-RELATED"/>
    <property type="match status" value="1"/>
</dbReference>
<dbReference type="GO" id="GO:0046872">
    <property type="term" value="F:metal ion binding"/>
    <property type="evidence" value="ECO:0007669"/>
    <property type="project" value="UniProtKB-KW"/>
</dbReference>
<dbReference type="Proteomes" id="UP000312512">
    <property type="component" value="Unassembled WGS sequence"/>
</dbReference>
<dbReference type="SMART" id="SM00849">
    <property type="entry name" value="Lactamase_B"/>
    <property type="match status" value="1"/>
</dbReference>
<dbReference type="EMBL" id="VDLX02000010">
    <property type="protein sequence ID" value="KAB8192394.1"/>
    <property type="molecule type" value="Genomic_DNA"/>
</dbReference>
<dbReference type="PANTHER" id="PTHR42978">
    <property type="entry name" value="QUORUM-QUENCHING LACTONASE YTNP-RELATED-RELATED"/>
    <property type="match status" value="1"/>
</dbReference>
<evidence type="ECO:0000256" key="1">
    <source>
        <dbReference type="ARBA" id="ARBA00007749"/>
    </source>
</evidence>
<evidence type="ECO:0000313" key="6">
    <source>
        <dbReference type="EMBL" id="KAB8192394.1"/>
    </source>
</evidence>
<dbReference type="InterPro" id="IPR001279">
    <property type="entry name" value="Metallo-B-lactamas"/>
</dbReference>
<proteinExistence type="inferred from homology"/>
<accession>A0A5P9Z033</accession>
<accession>A0A5C4W924</accession>
<evidence type="ECO:0000256" key="3">
    <source>
        <dbReference type="ARBA" id="ARBA00022801"/>
    </source>
</evidence>
<dbReference type="AlphaFoldDB" id="A0A5C4W924"/>
<reference evidence="6 7" key="1">
    <citation type="submission" date="2019-10" db="EMBL/GenBank/DDBJ databases">
        <title>Nonomuraea sp. nov., isolated from Phyllanthus amarus.</title>
        <authorList>
            <person name="Klykleung N."/>
            <person name="Tanasupawat S."/>
        </authorList>
    </citation>
    <scope>NUCLEOTIDE SEQUENCE [LARGE SCALE GENOMIC DNA]</scope>
    <source>
        <strain evidence="6 7">PA1-10</strain>
    </source>
</reference>
<evidence type="ECO:0000256" key="2">
    <source>
        <dbReference type="ARBA" id="ARBA00022723"/>
    </source>
</evidence>
<protein>
    <submittedName>
        <fullName evidence="6">MBL fold metallo-hydrolase</fullName>
    </submittedName>
</protein>
<evidence type="ECO:0000256" key="5">
    <source>
        <dbReference type="SAM" id="SignalP"/>
    </source>
</evidence>
<sequence length="310" mass="32934">MTGVQRRTFLWGAVAAGAGALLPATALPGAALAEASPGGAITSRSVGAFDVVALRDSTDTFPATRTEMFPDATDADWRRARRADPGAFGPGLAWKLDFRCYAVRRPGGRIALVDAGVGPAGSPGSTWAAPGVLPDLLAAAHLDVADVDLVVLTHVHEDHMGWSVSTDGVPTFPNARYVVQRTEVARLAENSPMRDYLIVPLQRTGQLHEISGEVRLAGARGSRLTAIPTPGHTVGHQSVLVDGHGRRMMITGDVLVHAVQLVNPDVRYALEADQAVAAETRRTLLADARRRRTTLATAHLTSPFTDPYRP</sequence>
<dbReference type="Pfam" id="PF00753">
    <property type="entry name" value="Lactamase_B"/>
    <property type="match status" value="1"/>
</dbReference>
<dbReference type="InterPro" id="IPR006311">
    <property type="entry name" value="TAT_signal"/>
</dbReference>
<evidence type="ECO:0000313" key="7">
    <source>
        <dbReference type="Proteomes" id="UP000312512"/>
    </source>
</evidence>
<comment type="similarity">
    <text evidence="1">Belongs to the metallo-beta-lactamase superfamily.</text>
</comment>
<gene>
    <name evidence="6" type="ORF">FH608_027455</name>
</gene>
<dbReference type="SUPFAM" id="SSF56281">
    <property type="entry name" value="Metallo-hydrolase/oxidoreductase"/>
    <property type="match status" value="1"/>
</dbReference>
<dbReference type="GO" id="GO:0016787">
    <property type="term" value="F:hydrolase activity"/>
    <property type="evidence" value="ECO:0007669"/>
    <property type="project" value="UniProtKB-KW"/>
</dbReference>
<dbReference type="InterPro" id="IPR051013">
    <property type="entry name" value="MBL_superfamily_lactonases"/>
</dbReference>
<dbReference type="InterPro" id="IPR036866">
    <property type="entry name" value="RibonucZ/Hydroxyglut_hydro"/>
</dbReference>
<feature type="signal peptide" evidence="5">
    <location>
        <begin position="1"/>
        <end position="26"/>
    </location>
</feature>
<dbReference type="PROSITE" id="PS51318">
    <property type="entry name" value="TAT"/>
    <property type="match status" value="1"/>
</dbReference>
<name>A0A5C4W924_9ACTN</name>
<comment type="caution">
    <text evidence="6">The sequence shown here is derived from an EMBL/GenBank/DDBJ whole genome shotgun (WGS) entry which is preliminary data.</text>
</comment>
<keyword evidence="5" id="KW-0732">Signal</keyword>
<dbReference type="OrthoDB" id="5177904at2"/>
<keyword evidence="4" id="KW-0862">Zinc</keyword>
<keyword evidence="3 6" id="KW-0378">Hydrolase</keyword>
<organism evidence="6 7">
    <name type="scientific">Nonomuraea phyllanthi</name>
    <dbReference type="NCBI Taxonomy" id="2219224"/>
    <lineage>
        <taxon>Bacteria</taxon>
        <taxon>Bacillati</taxon>
        <taxon>Actinomycetota</taxon>
        <taxon>Actinomycetes</taxon>
        <taxon>Streptosporangiales</taxon>
        <taxon>Streptosporangiaceae</taxon>
        <taxon>Nonomuraea</taxon>
    </lineage>
</organism>
<feature type="chain" id="PRO_5039652710" evidence="5">
    <location>
        <begin position="27"/>
        <end position="310"/>
    </location>
</feature>
<dbReference type="Gene3D" id="3.60.15.10">
    <property type="entry name" value="Ribonuclease Z/Hydroxyacylglutathione hydrolase-like"/>
    <property type="match status" value="1"/>
</dbReference>
<dbReference type="RefSeq" id="WP_139633464.1">
    <property type="nucleotide sequence ID" value="NZ_CP045572.1"/>
</dbReference>
<evidence type="ECO:0000256" key="4">
    <source>
        <dbReference type="ARBA" id="ARBA00022833"/>
    </source>
</evidence>
<keyword evidence="7" id="KW-1185">Reference proteome</keyword>
<keyword evidence="2" id="KW-0479">Metal-binding</keyword>